<protein>
    <submittedName>
        <fullName evidence="1">Uncharacterized protein</fullName>
    </submittedName>
</protein>
<name>A0ABY7QHT1_9ACTN</name>
<gene>
    <name evidence="1" type="ORF">O1G21_40330</name>
</gene>
<proteinExistence type="predicted"/>
<accession>A0ABY7QHT1</accession>
<evidence type="ECO:0000313" key="2">
    <source>
        <dbReference type="Proteomes" id="UP001212821"/>
    </source>
</evidence>
<keyword evidence="2" id="KW-1185">Reference proteome</keyword>
<dbReference type="RefSeq" id="WP_270151705.1">
    <property type="nucleotide sequence ID" value="NZ_CP115451.1"/>
</dbReference>
<reference evidence="1 2" key="1">
    <citation type="submission" date="2022-12" db="EMBL/GenBank/DDBJ databases">
        <title>HUAS 3-15.</title>
        <authorList>
            <person name="Mo P."/>
        </authorList>
    </citation>
    <scope>NUCLEOTIDE SEQUENCE [LARGE SCALE GENOMIC DNA]</scope>
    <source>
        <strain evidence="1 2">HUAS 3-15</strain>
        <plasmid evidence="1 2">punmamed2</plasmid>
    </source>
</reference>
<sequence length="242" mass="26036">MSAIEYALPPGATTGHLWQLRIAGEIRVRTVDWVAPLPEGMVADYSTPDGDYFVSEVVLPLACDRCAWTTGHIAQGRWGDELTLICIRCGTDWVPRWSGLGDAVEASRALLKQIIVTSGFTPGTAVGDTVAEIRDELADLWTPSRADQRLAHDLLLSGHGDPGPEAIAQHMAATLPDWPLRSLRFSEALARAVGMLRDAGAETDGEAQNVLDLAMDLARRIAAMDPDSLRSEPEGAADNDAL</sequence>
<dbReference type="Proteomes" id="UP001212821">
    <property type="component" value="Plasmid punmamed2"/>
</dbReference>
<keyword evidence="1" id="KW-0614">Plasmid</keyword>
<dbReference type="EMBL" id="CP115451">
    <property type="protein sequence ID" value="WBP92036.1"/>
    <property type="molecule type" value="Genomic_DNA"/>
</dbReference>
<evidence type="ECO:0000313" key="1">
    <source>
        <dbReference type="EMBL" id="WBP92036.1"/>
    </source>
</evidence>
<organism evidence="1 2">
    <name type="scientific">Kitasatospora cathayae</name>
    <dbReference type="NCBI Taxonomy" id="3004092"/>
    <lineage>
        <taxon>Bacteria</taxon>
        <taxon>Bacillati</taxon>
        <taxon>Actinomycetota</taxon>
        <taxon>Actinomycetes</taxon>
        <taxon>Kitasatosporales</taxon>
        <taxon>Streptomycetaceae</taxon>
        <taxon>Kitasatospora</taxon>
    </lineage>
</organism>
<geneLocation type="plasmid" evidence="1 2">
    <name>punmamed2</name>
</geneLocation>